<feature type="modified residue" description="4-aspartylphosphate" evidence="3">
    <location>
        <position position="53"/>
    </location>
</feature>
<reference evidence="5 6" key="1">
    <citation type="submission" date="2017-01" db="EMBL/GenBank/DDBJ databases">
        <title>First insights into the biology of 'candidatus Vampirococcus archaeovorus'.</title>
        <authorList>
            <person name="Kizina J."/>
            <person name="Jordan S."/>
            <person name="Stueber K."/>
            <person name="Reinhardt R."/>
            <person name="Harder J."/>
        </authorList>
    </citation>
    <scope>NUCLEOTIDE SEQUENCE [LARGE SCALE GENOMIC DNA]</scope>
    <source>
        <strain evidence="5 6">LiM</strain>
    </source>
</reference>
<dbReference type="Proteomes" id="UP000287243">
    <property type="component" value="Chromosome"/>
</dbReference>
<dbReference type="AlphaFoldDB" id="A0A410P322"/>
<keyword evidence="2" id="KW-0902">Two-component regulatory system</keyword>
<evidence type="ECO:0000313" key="5">
    <source>
        <dbReference type="EMBL" id="QAT16595.1"/>
    </source>
</evidence>
<dbReference type="Pfam" id="PF00072">
    <property type="entry name" value="Response_reg"/>
    <property type="match status" value="1"/>
</dbReference>
<dbReference type="InterPro" id="IPR011006">
    <property type="entry name" value="CheY-like_superfamily"/>
</dbReference>
<dbReference type="InterPro" id="IPR050595">
    <property type="entry name" value="Bact_response_regulator"/>
</dbReference>
<dbReference type="PANTHER" id="PTHR44591">
    <property type="entry name" value="STRESS RESPONSE REGULATOR PROTEIN 1"/>
    <property type="match status" value="1"/>
</dbReference>
<dbReference type="SMART" id="SM00448">
    <property type="entry name" value="REC"/>
    <property type="match status" value="1"/>
</dbReference>
<gene>
    <name evidence="5" type="ORF">BU251_02040</name>
</gene>
<keyword evidence="1 3" id="KW-0597">Phosphoprotein</keyword>
<evidence type="ECO:0000256" key="1">
    <source>
        <dbReference type="ARBA" id="ARBA00022553"/>
    </source>
</evidence>
<dbReference type="Gene3D" id="3.40.50.2300">
    <property type="match status" value="1"/>
</dbReference>
<evidence type="ECO:0000259" key="4">
    <source>
        <dbReference type="PROSITE" id="PS50110"/>
    </source>
</evidence>
<feature type="domain" description="Response regulatory" evidence="4">
    <location>
        <begin position="4"/>
        <end position="126"/>
    </location>
</feature>
<organism evidence="5 6">
    <name type="scientific">Velamenicoccus archaeovorus</name>
    <dbReference type="NCBI Taxonomy" id="1930593"/>
    <lineage>
        <taxon>Bacteria</taxon>
        <taxon>Pseudomonadati</taxon>
        <taxon>Candidatus Omnitrophota</taxon>
        <taxon>Candidatus Velamenicoccus</taxon>
    </lineage>
</organism>
<keyword evidence="6" id="KW-1185">Reference proteome</keyword>
<dbReference type="EMBL" id="CP019384">
    <property type="protein sequence ID" value="QAT16595.1"/>
    <property type="molecule type" value="Genomic_DNA"/>
</dbReference>
<dbReference type="PANTHER" id="PTHR44591:SF14">
    <property type="entry name" value="PROTEIN PILG"/>
    <property type="match status" value="1"/>
</dbReference>
<evidence type="ECO:0000256" key="2">
    <source>
        <dbReference type="ARBA" id="ARBA00023012"/>
    </source>
</evidence>
<dbReference type="GO" id="GO:0000160">
    <property type="term" value="P:phosphorelay signal transduction system"/>
    <property type="evidence" value="ECO:0007669"/>
    <property type="project" value="UniProtKB-KW"/>
</dbReference>
<dbReference type="SUPFAM" id="SSF52172">
    <property type="entry name" value="CheY-like"/>
    <property type="match status" value="1"/>
</dbReference>
<name>A0A410P322_VELA1</name>
<sequence length="128" mass="14278">MSNKILIIDDDADYVDAMSTLLTAKNYDVISAPNGEEGFKKAKKEAPSLILLDVMMTHKSEGFDIARNLKGDEATKDIPVIMITGIRKEMNLPFGFEPDSDWLPVKTVLEKPIKPDTLLKAVEENIKK</sequence>
<proteinExistence type="predicted"/>
<evidence type="ECO:0000256" key="3">
    <source>
        <dbReference type="PROSITE-ProRule" id="PRU00169"/>
    </source>
</evidence>
<dbReference type="RefSeq" id="WP_128699231.1">
    <property type="nucleotide sequence ID" value="NZ_CP019384.1"/>
</dbReference>
<protein>
    <submittedName>
        <fullName evidence="5">Two-component hybrid sensor and regulator</fullName>
    </submittedName>
</protein>
<dbReference type="PROSITE" id="PS50110">
    <property type="entry name" value="RESPONSE_REGULATORY"/>
    <property type="match status" value="1"/>
</dbReference>
<dbReference type="InterPro" id="IPR001789">
    <property type="entry name" value="Sig_transdc_resp-reg_receiver"/>
</dbReference>
<evidence type="ECO:0000313" key="6">
    <source>
        <dbReference type="Proteomes" id="UP000287243"/>
    </source>
</evidence>
<dbReference type="OrthoDB" id="5295285at2"/>
<accession>A0A410P322</accession>
<dbReference type="KEGG" id="vai:BU251_02040"/>